<comment type="caution">
    <text evidence="1">The sequence shown here is derived from an EMBL/GenBank/DDBJ whole genome shotgun (WGS) entry which is preliminary data.</text>
</comment>
<dbReference type="AlphaFoldDB" id="A0AAD5R1M9"/>
<sequence length="59" mass="6707">MVYKMSSPSEILQSSADKINKRGLAHFTSKDETTMKTDDDAICINVIRAHLFRARFCVD</sequence>
<name>A0AAD5R1M9_PARTN</name>
<keyword evidence="2" id="KW-1185">Reference proteome</keyword>
<reference evidence="1" key="1">
    <citation type="submission" date="2021-06" db="EMBL/GenBank/DDBJ databases">
        <title>Parelaphostrongylus tenuis whole genome reference sequence.</title>
        <authorList>
            <person name="Garwood T.J."/>
            <person name="Larsen P.A."/>
            <person name="Fountain-Jones N.M."/>
            <person name="Garbe J.R."/>
            <person name="Macchietto M.G."/>
            <person name="Kania S.A."/>
            <person name="Gerhold R.W."/>
            <person name="Richards J.E."/>
            <person name="Wolf T.M."/>
        </authorList>
    </citation>
    <scope>NUCLEOTIDE SEQUENCE</scope>
    <source>
        <strain evidence="1">MNPRO001-30</strain>
        <tissue evidence="1">Meninges</tissue>
    </source>
</reference>
<evidence type="ECO:0000313" key="1">
    <source>
        <dbReference type="EMBL" id="KAJ1367544.1"/>
    </source>
</evidence>
<gene>
    <name evidence="1" type="ORF">KIN20_028475</name>
</gene>
<evidence type="ECO:0000313" key="2">
    <source>
        <dbReference type="Proteomes" id="UP001196413"/>
    </source>
</evidence>
<dbReference type="Proteomes" id="UP001196413">
    <property type="component" value="Unassembled WGS sequence"/>
</dbReference>
<protein>
    <submittedName>
        <fullName evidence="1">Uncharacterized protein</fullName>
    </submittedName>
</protein>
<organism evidence="1 2">
    <name type="scientific">Parelaphostrongylus tenuis</name>
    <name type="common">Meningeal worm</name>
    <dbReference type="NCBI Taxonomy" id="148309"/>
    <lineage>
        <taxon>Eukaryota</taxon>
        <taxon>Metazoa</taxon>
        <taxon>Ecdysozoa</taxon>
        <taxon>Nematoda</taxon>
        <taxon>Chromadorea</taxon>
        <taxon>Rhabditida</taxon>
        <taxon>Rhabditina</taxon>
        <taxon>Rhabditomorpha</taxon>
        <taxon>Strongyloidea</taxon>
        <taxon>Metastrongylidae</taxon>
        <taxon>Parelaphostrongylus</taxon>
    </lineage>
</organism>
<proteinExistence type="predicted"/>
<accession>A0AAD5R1M9</accession>
<dbReference type="EMBL" id="JAHQIW010005944">
    <property type="protein sequence ID" value="KAJ1367544.1"/>
    <property type="molecule type" value="Genomic_DNA"/>
</dbReference>